<feature type="region of interest" description="Disordered" evidence="1">
    <location>
        <begin position="1"/>
        <end position="63"/>
    </location>
</feature>
<reference evidence="2 3" key="3">
    <citation type="submission" date="2019-11" db="EMBL/GenBank/DDBJ databases">
        <title>A de novo genome assembly of a pear dwarfing rootstock.</title>
        <authorList>
            <person name="Wang F."/>
            <person name="Wang J."/>
            <person name="Li S."/>
            <person name="Zhang Y."/>
            <person name="Fang M."/>
            <person name="Ma L."/>
            <person name="Zhao Y."/>
            <person name="Jiang S."/>
        </authorList>
    </citation>
    <scope>NUCLEOTIDE SEQUENCE [LARGE SCALE GENOMIC DNA]</scope>
    <source>
        <strain evidence="2">S2</strain>
        <tissue evidence="2">Leaf</tissue>
    </source>
</reference>
<dbReference type="OrthoDB" id="1571022at2759"/>
<reference evidence="2 3" key="1">
    <citation type="submission" date="2019-09" db="EMBL/GenBank/DDBJ databases">
        <authorList>
            <person name="Ou C."/>
        </authorList>
    </citation>
    <scope>NUCLEOTIDE SEQUENCE [LARGE SCALE GENOMIC DNA]</scope>
    <source>
        <strain evidence="2">S2</strain>
        <tissue evidence="2">Leaf</tissue>
    </source>
</reference>
<keyword evidence="3" id="KW-1185">Reference proteome</keyword>
<reference evidence="3" key="2">
    <citation type="submission" date="2019-10" db="EMBL/GenBank/DDBJ databases">
        <title>A de novo genome assembly of a pear dwarfing rootstock.</title>
        <authorList>
            <person name="Wang F."/>
            <person name="Wang J."/>
            <person name="Li S."/>
            <person name="Zhang Y."/>
            <person name="Fang M."/>
            <person name="Ma L."/>
            <person name="Zhao Y."/>
            <person name="Jiang S."/>
        </authorList>
    </citation>
    <scope>NUCLEOTIDE SEQUENCE [LARGE SCALE GENOMIC DNA]</scope>
</reference>
<proteinExistence type="predicted"/>
<evidence type="ECO:0000256" key="1">
    <source>
        <dbReference type="SAM" id="MobiDB-lite"/>
    </source>
</evidence>
<organism evidence="2 3">
    <name type="scientific">Pyrus ussuriensis x Pyrus communis</name>
    <dbReference type="NCBI Taxonomy" id="2448454"/>
    <lineage>
        <taxon>Eukaryota</taxon>
        <taxon>Viridiplantae</taxon>
        <taxon>Streptophyta</taxon>
        <taxon>Embryophyta</taxon>
        <taxon>Tracheophyta</taxon>
        <taxon>Spermatophyta</taxon>
        <taxon>Magnoliopsida</taxon>
        <taxon>eudicotyledons</taxon>
        <taxon>Gunneridae</taxon>
        <taxon>Pentapetalae</taxon>
        <taxon>rosids</taxon>
        <taxon>fabids</taxon>
        <taxon>Rosales</taxon>
        <taxon>Rosaceae</taxon>
        <taxon>Amygdaloideae</taxon>
        <taxon>Maleae</taxon>
        <taxon>Pyrus</taxon>
    </lineage>
</organism>
<dbReference type="Proteomes" id="UP000327157">
    <property type="component" value="Chromosome 13"/>
</dbReference>
<sequence>MAKSSIKGRAWTRKEDEAWVSEDSVKGSSQTSEGIWTHPPQERFGPMPVFGSNTVGNEQENGKAKEELAFQEEMASSLRLMVEQIAIAMEERKRRHKERAKQIKEEMDDRNMERNTKDYTLMSKAYFDRKKRGIMTQRELSTSDYTPTMVDEDDDYSL</sequence>
<protein>
    <submittedName>
        <fullName evidence="2">Uncharacterized protein</fullName>
    </submittedName>
</protein>
<evidence type="ECO:0000313" key="3">
    <source>
        <dbReference type="Proteomes" id="UP000327157"/>
    </source>
</evidence>
<dbReference type="AlphaFoldDB" id="A0A5N5FAI6"/>
<gene>
    <name evidence="2" type="ORF">D8674_010356</name>
</gene>
<comment type="caution">
    <text evidence="2">The sequence shown here is derived from an EMBL/GenBank/DDBJ whole genome shotgun (WGS) entry which is preliminary data.</text>
</comment>
<feature type="compositionally biased region" description="Basic and acidic residues" evidence="1">
    <location>
        <begin position="100"/>
        <end position="116"/>
    </location>
</feature>
<dbReference type="EMBL" id="SMOL01000753">
    <property type="protein sequence ID" value="KAB2600085.1"/>
    <property type="molecule type" value="Genomic_DNA"/>
</dbReference>
<feature type="region of interest" description="Disordered" evidence="1">
    <location>
        <begin position="136"/>
        <end position="158"/>
    </location>
</feature>
<accession>A0A5N5FAI6</accession>
<evidence type="ECO:0000313" key="2">
    <source>
        <dbReference type="EMBL" id="KAB2600085.1"/>
    </source>
</evidence>
<name>A0A5N5FAI6_9ROSA</name>
<feature type="region of interest" description="Disordered" evidence="1">
    <location>
        <begin position="93"/>
        <end position="116"/>
    </location>
</feature>